<dbReference type="InterPro" id="IPR043917">
    <property type="entry name" value="DUF5753"/>
</dbReference>
<accession>A0ABU2R2C7</accession>
<name>A0ABU2R2C7_9ACTN</name>
<feature type="region of interest" description="Disordered" evidence="1">
    <location>
        <begin position="49"/>
        <end position="75"/>
    </location>
</feature>
<dbReference type="Pfam" id="PF19054">
    <property type="entry name" value="DUF5753"/>
    <property type="match status" value="1"/>
</dbReference>
<evidence type="ECO:0000313" key="4">
    <source>
        <dbReference type="Proteomes" id="UP001183610"/>
    </source>
</evidence>
<dbReference type="RefSeq" id="WP_234009538.1">
    <property type="nucleotide sequence ID" value="NZ_JAVRET010000031.1"/>
</dbReference>
<feature type="domain" description="DUF5753" evidence="2">
    <location>
        <begin position="1"/>
        <end position="47"/>
    </location>
</feature>
<gene>
    <name evidence="3" type="ORF">RM698_15280</name>
</gene>
<protein>
    <submittedName>
        <fullName evidence="3">Scr1 family TA system antitoxin-like transcriptional regulator</fullName>
    </submittedName>
</protein>
<evidence type="ECO:0000259" key="2">
    <source>
        <dbReference type="Pfam" id="PF19054"/>
    </source>
</evidence>
<evidence type="ECO:0000256" key="1">
    <source>
        <dbReference type="SAM" id="MobiDB-lite"/>
    </source>
</evidence>
<evidence type="ECO:0000313" key="3">
    <source>
        <dbReference type="EMBL" id="MDT0410416.1"/>
    </source>
</evidence>
<reference evidence="4" key="1">
    <citation type="submission" date="2023-07" db="EMBL/GenBank/DDBJ databases">
        <title>30 novel species of actinomycetes from the DSMZ collection.</title>
        <authorList>
            <person name="Nouioui I."/>
        </authorList>
    </citation>
    <scope>NUCLEOTIDE SEQUENCE [LARGE SCALE GENOMIC DNA]</scope>
    <source>
        <strain evidence="4">DSM 41979</strain>
    </source>
</reference>
<feature type="compositionally biased region" description="Basic and acidic residues" evidence="1">
    <location>
        <begin position="53"/>
        <end position="75"/>
    </location>
</feature>
<comment type="caution">
    <text evidence="3">The sequence shown here is derived from an EMBL/GenBank/DDBJ whole genome shotgun (WGS) entry which is preliminary data.</text>
</comment>
<dbReference type="EMBL" id="JAVRET010000031">
    <property type="protein sequence ID" value="MDT0410416.1"/>
    <property type="molecule type" value="Genomic_DNA"/>
</dbReference>
<organism evidence="3 4">
    <name type="scientific">Streptomyces evansiae</name>
    <dbReference type="NCBI Taxonomy" id="3075535"/>
    <lineage>
        <taxon>Bacteria</taxon>
        <taxon>Bacillati</taxon>
        <taxon>Actinomycetota</taxon>
        <taxon>Actinomycetes</taxon>
        <taxon>Kitasatosporales</taxon>
        <taxon>Streptomycetaceae</taxon>
        <taxon>Streptomyces</taxon>
    </lineage>
</organism>
<keyword evidence="4" id="KW-1185">Reference proteome</keyword>
<proteinExistence type="predicted"/>
<sequence length="75" mass="8374">MKGQLQRLLDLTEESAHVLIRVLPFGAGLHAGIDGAFQLLHCEVGAPHCMKGPTHEQEGRPHERRVGEERTVQRQ</sequence>
<dbReference type="Proteomes" id="UP001183610">
    <property type="component" value="Unassembled WGS sequence"/>
</dbReference>